<evidence type="ECO:0000256" key="4">
    <source>
        <dbReference type="ARBA" id="ARBA00022729"/>
    </source>
</evidence>
<accession>A0ABT0YKL5</accession>
<feature type="chain" id="PRO_5047175120" evidence="8">
    <location>
        <begin position="27"/>
        <end position="425"/>
    </location>
</feature>
<evidence type="ECO:0000256" key="6">
    <source>
        <dbReference type="ARBA" id="ARBA00023139"/>
    </source>
</evidence>
<dbReference type="InterPro" id="IPR050490">
    <property type="entry name" value="Bact_solute-bd_prot1"/>
</dbReference>
<dbReference type="RefSeq" id="WP_251777444.1">
    <property type="nucleotide sequence ID" value="NZ_JAMKFE010000003.1"/>
</dbReference>
<dbReference type="PANTHER" id="PTHR43649">
    <property type="entry name" value="ARABINOSE-BINDING PROTEIN-RELATED"/>
    <property type="match status" value="1"/>
</dbReference>
<keyword evidence="7" id="KW-0449">Lipoprotein</keyword>
<gene>
    <name evidence="9" type="ORF">M8A51_06840</name>
</gene>
<reference evidence="9" key="1">
    <citation type="submission" date="2022-05" db="EMBL/GenBank/DDBJ databases">
        <title>Schlegelella sp. nov., isolated from mangrove soil.</title>
        <authorList>
            <person name="Liu Y."/>
            <person name="Ge X."/>
            <person name="Liu W."/>
        </authorList>
    </citation>
    <scope>NUCLEOTIDE SEQUENCE</scope>
    <source>
        <strain evidence="9">S2-27</strain>
    </source>
</reference>
<dbReference type="Proteomes" id="UP001165541">
    <property type="component" value="Unassembled WGS sequence"/>
</dbReference>
<dbReference type="SUPFAM" id="SSF53850">
    <property type="entry name" value="Periplasmic binding protein-like II"/>
    <property type="match status" value="1"/>
</dbReference>
<comment type="subcellular location">
    <subcellularLocation>
        <location evidence="1">Periplasm</location>
    </subcellularLocation>
</comment>
<dbReference type="Gene3D" id="3.40.190.10">
    <property type="entry name" value="Periplasmic binding protein-like II"/>
    <property type="match status" value="1"/>
</dbReference>
<proteinExistence type="inferred from homology"/>
<evidence type="ECO:0000313" key="9">
    <source>
        <dbReference type="EMBL" id="MCM5679245.1"/>
    </source>
</evidence>
<keyword evidence="3" id="KW-1003">Cell membrane</keyword>
<dbReference type="PROSITE" id="PS51257">
    <property type="entry name" value="PROKAR_LIPOPROTEIN"/>
    <property type="match status" value="1"/>
</dbReference>
<name>A0ABT0YKL5_9BURK</name>
<evidence type="ECO:0000313" key="10">
    <source>
        <dbReference type="Proteomes" id="UP001165541"/>
    </source>
</evidence>
<dbReference type="InterPro" id="IPR006059">
    <property type="entry name" value="SBP"/>
</dbReference>
<keyword evidence="6" id="KW-0564">Palmitate</keyword>
<evidence type="ECO:0000256" key="1">
    <source>
        <dbReference type="ARBA" id="ARBA00004418"/>
    </source>
</evidence>
<evidence type="ECO:0000256" key="3">
    <source>
        <dbReference type="ARBA" id="ARBA00022475"/>
    </source>
</evidence>
<sequence length="425" mass="45549">MTHQHRSCSRHAVAAAALLACGAASAQTLTMWVHAGPGPERDAYIESVKAFNQAHSGLKLELVALPEGSYSDQVNAAALAKKLPCVLDFDGPNVYNYAWSGKIVPLDGYTVGGAMKLEMLPTLVKQGTYNGKLYSVGQYDSGLAIWGNRKLLEKAGVRVPTKVEDAWTLAEFEEALKKLKAAGVPTPLDMKFNYGIGEWLTYGFSPIVQSFGGDLIDRKGYKSADGVLNGSAAVKALTAVQGWAKNGWINPATRDDGDFANSRAALSYVGHWTYNDYKKALGDDLVLIPSPKFGAKAATGAGSWNFGISSDCKHPREAAKVLEHLMSQREIERVTSLNGAVPGTRSALVKSANYGEAGPLRLYVQQILGGVAGVRPQTPAYPAISSAFAEAVNNIVGGRDVKRELDRAVKKIDETIEDNKGYPVM</sequence>
<organism evidence="9 10">
    <name type="scientific">Caldimonas mangrovi</name>
    <dbReference type="NCBI Taxonomy" id="2944811"/>
    <lineage>
        <taxon>Bacteria</taxon>
        <taxon>Pseudomonadati</taxon>
        <taxon>Pseudomonadota</taxon>
        <taxon>Betaproteobacteria</taxon>
        <taxon>Burkholderiales</taxon>
        <taxon>Sphaerotilaceae</taxon>
        <taxon>Caldimonas</taxon>
    </lineage>
</organism>
<evidence type="ECO:0000256" key="8">
    <source>
        <dbReference type="SAM" id="SignalP"/>
    </source>
</evidence>
<evidence type="ECO:0000256" key="7">
    <source>
        <dbReference type="ARBA" id="ARBA00023288"/>
    </source>
</evidence>
<dbReference type="EMBL" id="JAMKFE010000003">
    <property type="protein sequence ID" value="MCM5679245.1"/>
    <property type="molecule type" value="Genomic_DNA"/>
</dbReference>
<evidence type="ECO:0000256" key="2">
    <source>
        <dbReference type="ARBA" id="ARBA00008520"/>
    </source>
</evidence>
<protein>
    <submittedName>
        <fullName evidence="9">Sugar ABC transporter substrate-binding protein</fullName>
    </submittedName>
</protein>
<dbReference type="Pfam" id="PF13416">
    <property type="entry name" value="SBP_bac_8"/>
    <property type="match status" value="1"/>
</dbReference>
<keyword evidence="5" id="KW-0472">Membrane</keyword>
<evidence type="ECO:0000256" key="5">
    <source>
        <dbReference type="ARBA" id="ARBA00023136"/>
    </source>
</evidence>
<feature type="signal peptide" evidence="8">
    <location>
        <begin position="1"/>
        <end position="26"/>
    </location>
</feature>
<dbReference type="PANTHER" id="PTHR43649:SF33">
    <property type="entry name" value="POLYGALACTURONAN_RHAMNOGALACTURONAN-BINDING PROTEIN YTCQ"/>
    <property type="match status" value="1"/>
</dbReference>
<keyword evidence="10" id="KW-1185">Reference proteome</keyword>
<dbReference type="CDD" id="cd13585">
    <property type="entry name" value="PBP2_TMBP_like"/>
    <property type="match status" value="1"/>
</dbReference>
<keyword evidence="4 8" id="KW-0732">Signal</keyword>
<comment type="caution">
    <text evidence="9">The sequence shown here is derived from an EMBL/GenBank/DDBJ whole genome shotgun (WGS) entry which is preliminary data.</text>
</comment>
<comment type="similarity">
    <text evidence="2">Belongs to the bacterial solute-binding protein 1 family.</text>
</comment>